<protein>
    <recommendedName>
        <fullName evidence="5">Stringent starvation protein B</fullName>
    </recommendedName>
</protein>
<dbReference type="Proteomes" id="UP000305417">
    <property type="component" value="Unassembled WGS sequence"/>
</dbReference>
<dbReference type="AlphaFoldDB" id="A0A7L5JRZ8"/>
<dbReference type="EMBL" id="VBUC01000004">
    <property type="protein sequence ID" value="TLT01021.1"/>
    <property type="molecule type" value="Genomic_DNA"/>
</dbReference>
<evidence type="ECO:0000313" key="4">
    <source>
        <dbReference type="Proteomes" id="UP000509513"/>
    </source>
</evidence>
<dbReference type="EMBL" id="CP054051">
    <property type="protein sequence ID" value="QKJ27830.1"/>
    <property type="molecule type" value="Genomic_DNA"/>
</dbReference>
<keyword evidence="3" id="KW-1185">Reference proteome</keyword>
<evidence type="ECO:0000313" key="3">
    <source>
        <dbReference type="Proteomes" id="UP000305417"/>
    </source>
</evidence>
<evidence type="ECO:0000313" key="1">
    <source>
        <dbReference type="EMBL" id="QKJ27830.1"/>
    </source>
</evidence>
<organism evidence="1 4">
    <name type="scientific">Aliarcobacter cibarius</name>
    <dbReference type="NCBI Taxonomy" id="255507"/>
    <lineage>
        <taxon>Bacteria</taxon>
        <taxon>Pseudomonadati</taxon>
        <taxon>Campylobacterota</taxon>
        <taxon>Epsilonproteobacteria</taxon>
        <taxon>Campylobacterales</taxon>
        <taxon>Arcobacteraceae</taxon>
        <taxon>Aliarcobacter</taxon>
    </lineage>
</organism>
<dbReference type="OrthoDB" id="5333999at2"/>
<proteinExistence type="predicted"/>
<gene>
    <name evidence="1" type="ORF">ACBT_1935</name>
    <name evidence="2" type="ORF">FE247_02480</name>
</gene>
<sequence>MLDDIVESLDYKILIENQIKEQLSFLLLKDQKFSIVLNVEKISFNPKLPKHIMDKINHFALFSLSNYTYSTINLDDSFLTFETGFGEENIGSILTVPYYTILQIIVEDKVIFINHTAAVDSFKSEKITRNSADVFKNNPKNKKFNS</sequence>
<name>A0A7L5JRZ8_9BACT</name>
<dbReference type="Proteomes" id="UP000509513">
    <property type="component" value="Chromosome"/>
</dbReference>
<evidence type="ECO:0000313" key="2">
    <source>
        <dbReference type="EMBL" id="TLT01021.1"/>
    </source>
</evidence>
<dbReference type="RefSeq" id="WP_024774616.1">
    <property type="nucleotide sequence ID" value="NZ_CP054051.1"/>
</dbReference>
<dbReference type="KEGG" id="acib:ACBT_1935"/>
<accession>A0A7L5JRZ8</accession>
<reference evidence="2 3" key="1">
    <citation type="submission" date="2019-05" db="EMBL/GenBank/DDBJ databases">
        <title>Arcobacter cibarius and Arcobacter thereius providing challenges in identification an antibiotic susceptibility and Quinolone resistance.</title>
        <authorList>
            <person name="Busch A."/>
            <person name="Hanel I."/>
            <person name="Hotzel H."/>
            <person name="Tomaso H."/>
        </authorList>
    </citation>
    <scope>NUCLEOTIDE SEQUENCE [LARGE SCALE GENOMIC DNA]</scope>
    <source>
        <strain evidence="2 3">16CS0831-2</strain>
    </source>
</reference>
<reference evidence="1 4" key="2">
    <citation type="submission" date="2020-05" db="EMBL/GenBank/DDBJ databases">
        <title>Complete genome sequencing of Campylobacter and Arcobacter type strains.</title>
        <authorList>
            <person name="Miller W.G."/>
            <person name="Yee E."/>
        </authorList>
    </citation>
    <scope>NUCLEOTIDE SEQUENCE [LARGE SCALE GENOMIC DNA]</scope>
    <source>
        <strain evidence="1 4">LMG 21996</strain>
    </source>
</reference>
<evidence type="ECO:0008006" key="5">
    <source>
        <dbReference type="Google" id="ProtNLM"/>
    </source>
</evidence>